<dbReference type="SUPFAM" id="SSF48452">
    <property type="entry name" value="TPR-like"/>
    <property type="match status" value="1"/>
</dbReference>
<protein>
    <submittedName>
        <fullName evidence="1">Uncharacterized protein</fullName>
    </submittedName>
</protein>
<evidence type="ECO:0000313" key="2">
    <source>
        <dbReference type="Proteomes" id="UP001148786"/>
    </source>
</evidence>
<dbReference type="OrthoDB" id="3052556at2759"/>
<reference evidence="1" key="1">
    <citation type="submission" date="2022-07" db="EMBL/GenBank/DDBJ databases">
        <title>Genome Sequence of Agrocybe chaxingu.</title>
        <authorList>
            <person name="Buettner E."/>
        </authorList>
    </citation>
    <scope>NUCLEOTIDE SEQUENCE</scope>
    <source>
        <strain evidence="1">MP-N11</strain>
    </source>
</reference>
<organism evidence="1 2">
    <name type="scientific">Agrocybe chaxingu</name>
    <dbReference type="NCBI Taxonomy" id="84603"/>
    <lineage>
        <taxon>Eukaryota</taxon>
        <taxon>Fungi</taxon>
        <taxon>Dikarya</taxon>
        <taxon>Basidiomycota</taxon>
        <taxon>Agaricomycotina</taxon>
        <taxon>Agaricomycetes</taxon>
        <taxon>Agaricomycetidae</taxon>
        <taxon>Agaricales</taxon>
        <taxon>Agaricineae</taxon>
        <taxon>Strophariaceae</taxon>
        <taxon>Agrocybe</taxon>
    </lineage>
</organism>
<proteinExistence type="predicted"/>
<name>A0A9W8JYF5_9AGAR</name>
<sequence length="565" mass="63017">MGKTSVSLAVIESSLVQEQFPPRTQAWVPCVEATSATLLLEILYIQLQIPGDKHVTLERIISELDASKRPRLIVLDNFETPWNALGGTQKQVGNILRKLATLSHIAILVMMHGTYPPCDTIEWQTQTIQPTDKAACRRIFHDINLSSKDDPDVDCLLAKLGHMPFAVTLMANLGKRGKSTAKELLDTWYISDTDMLSITNSPEKSMNRSISLSVDSKFIKQNPDALLLLSILSLLPAGTTRENLCWWAPTVKMIPSAIATLSDAALLVENKRHDSNSPALFVLPVVQLFMQQHDQIGREIRKQLLSSCCQYVLDHACRYDDPTFPIKSKALAAEDPNIQSILLSSLSTQLIVSSNRITEALIDFSWHRCDTKPNLDIANHAVMAARASGLERHIASAVWCLGKTYHQLGNHRLSYNHLEEAYQVFNALSQGDLNSQRLGSQCGIDLVDVVCLALDNKDRAVALARDVETKCATLSDNLIHGWSLMFLGYALSEPWQWQEALVHLDHARSLLKAMESTPNIADACQLIACVHYYKRRLPEALDAIEDAWRYTASAKRLSTHVWAIV</sequence>
<dbReference type="EMBL" id="JANKHO010000761">
    <property type="protein sequence ID" value="KAJ3506487.1"/>
    <property type="molecule type" value="Genomic_DNA"/>
</dbReference>
<comment type="caution">
    <text evidence="1">The sequence shown here is derived from an EMBL/GenBank/DDBJ whole genome shotgun (WGS) entry which is preliminary data.</text>
</comment>
<dbReference type="InterPro" id="IPR011990">
    <property type="entry name" value="TPR-like_helical_dom_sf"/>
</dbReference>
<dbReference type="Gene3D" id="1.25.40.10">
    <property type="entry name" value="Tetratricopeptide repeat domain"/>
    <property type="match status" value="1"/>
</dbReference>
<keyword evidence="2" id="KW-1185">Reference proteome</keyword>
<dbReference type="Proteomes" id="UP001148786">
    <property type="component" value="Unassembled WGS sequence"/>
</dbReference>
<accession>A0A9W8JYF5</accession>
<gene>
    <name evidence="1" type="ORF">NLJ89_g6842</name>
</gene>
<dbReference type="AlphaFoldDB" id="A0A9W8JYF5"/>
<evidence type="ECO:0000313" key="1">
    <source>
        <dbReference type="EMBL" id="KAJ3506487.1"/>
    </source>
</evidence>